<protein>
    <submittedName>
        <fullName evidence="1">Uncharacterized protein</fullName>
    </submittedName>
</protein>
<evidence type="ECO:0000313" key="1">
    <source>
        <dbReference type="EMBL" id="GAX75838.1"/>
    </source>
</evidence>
<dbReference type="OrthoDB" id="199596at2759"/>
<accession>A0A250WYB1</accession>
<gene>
    <name evidence="1" type="ORF">CEUSTIGMA_g3281.t1</name>
</gene>
<evidence type="ECO:0000313" key="2">
    <source>
        <dbReference type="Proteomes" id="UP000232323"/>
    </source>
</evidence>
<dbReference type="STRING" id="1157962.A0A250WYB1"/>
<dbReference type="AlphaFoldDB" id="A0A250WYB1"/>
<proteinExistence type="predicted"/>
<dbReference type="EMBL" id="BEGY01000014">
    <property type="protein sequence ID" value="GAX75838.1"/>
    <property type="molecule type" value="Genomic_DNA"/>
</dbReference>
<name>A0A250WYB1_9CHLO</name>
<keyword evidence="2" id="KW-1185">Reference proteome</keyword>
<dbReference type="Proteomes" id="UP000232323">
    <property type="component" value="Unassembled WGS sequence"/>
</dbReference>
<comment type="caution">
    <text evidence="1">The sequence shown here is derived from an EMBL/GenBank/DDBJ whole genome shotgun (WGS) entry which is preliminary data.</text>
</comment>
<reference evidence="1 2" key="1">
    <citation type="submission" date="2017-08" db="EMBL/GenBank/DDBJ databases">
        <title>Acidophilic green algal genome provides insights into adaptation to an acidic environment.</title>
        <authorList>
            <person name="Hirooka S."/>
            <person name="Hirose Y."/>
            <person name="Kanesaki Y."/>
            <person name="Higuchi S."/>
            <person name="Fujiwara T."/>
            <person name="Onuma R."/>
            <person name="Era A."/>
            <person name="Ohbayashi R."/>
            <person name="Uzuka A."/>
            <person name="Nozaki H."/>
            <person name="Yoshikawa H."/>
            <person name="Miyagishima S.Y."/>
        </authorList>
    </citation>
    <scope>NUCLEOTIDE SEQUENCE [LARGE SCALE GENOMIC DNA]</scope>
    <source>
        <strain evidence="1 2">NIES-2499</strain>
    </source>
</reference>
<organism evidence="1 2">
    <name type="scientific">Chlamydomonas eustigma</name>
    <dbReference type="NCBI Taxonomy" id="1157962"/>
    <lineage>
        <taxon>Eukaryota</taxon>
        <taxon>Viridiplantae</taxon>
        <taxon>Chlorophyta</taxon>
        <taxon>core chlorophytes</taxon>
        <taxon>Chlorophyceae</taxon>
        <taxon>CS clade</taxon>
        <taxon>Chlamydomonadales</taxon>
        <taxon>Chlamydomonadaceae</taxon>
        <taxon>Chlamydomonas</taxon>
    </lineage>
</organism>
<sequence>MAWHSKAGEIDFPFQRSWDTKTWGSMSSRVKSFEEVKHDFSDIILPEDLHSNVRLLASAASNTRKHGAPFRHMLFYIALLVLARPRQLSVLLAPVVWTMRSCQGVMLHLWPARQ</sequence>